<keyword evidence="5" id="KW-0119">Carbohydrate metabolism</keyword>
<feature type="binding site" evidence="8">
    <location>
        <position position="196"/>
    </location>
    <ligand>
        <name>Ca(2+)</name>
        <dbReference type="ChEBI" id="CHEBI:29108"/>
        <label>1</label>
    </ligand>
</feature>
<dbReference type="KEGG" id="pseg:D3H65_32200"/>
<evidence type="ECO:0000256" key="5">
    <source>
        <dbReference type="ARBA" id="ARBA00023277"/>
    </source>
</evidence>
<dbReference type="Proteomes" id="UP000263900">
    <property type="component" value="Chromosome"/>
</dbReference>
<feature type="binding site" evidence="8">
    <location>
        <position position="237"/>
    </location>
    <ligand>
        <name>Ca(2+)</name>
        <dbReference type="ChEBI" id="CHEBI:29108"/>
        <label>1</label>
    </ligand>
</feature>
<dbReference type="SUPFAM" id="SSF51011">
    <property type="entry name" value="Glycosyl hydrolase domain"/>
    <property type="match status" value="1"/>
</dbReference>
<protein>
    <submittedName>
        <fullName evidence="10">Alpha-amylase</fullName>
        <ecNumber evidence="10">3.2.1.1</ecNumber>
    </submittedName>
</protein>
<dbReference type="EC" id="3.2.1.1" evidence="10"/>
<dbReference type="NCBIfam" id="NF006968">
    <property type="entry name" value="PRK09441.1-1"/>
    <property type="match status" value="1"/>
</dbReference>
<feature type="active site" description="Proton donor" evidence="7">
    <location>
        <position position="263"/>
    </location>
</feature>
<dbReference type="AlphaFoldDB" id="A0A3B7N988"/>
<dbReference type="Pfam" id="PF09154">
    <property type="entry name" value="Alpha-amy_C_pro"/>
    <property type="match status" value="1"/>
</dbReference>
<reference evidence="10 11" key="1">
    <citation type="submission" date="2018-09" db="EMBL/GenBank/DDBJ databases">
        <title>Genome sequencing of strain 6GH32-13.</title>
        <authorList>
            <person name="Weon H.-Y."/>
            <person name="Heo J."/>
            <person name="Kwon S.-W."/>
        </authorList>
    </citation>
    <scope>NUCLEOTIDE SEQUENCE [LARGE SCALE GENOMIC DNA]</scope>
    <source>
        <strain evidence="10 11">5GH32-13</strain>
    </source>
</reference>
<keyword evidence="4 10" id="KW-0378">Hydrolase</keyword>
<evidence type="ECO:0000256" key="4">
    <source>
        <dbReference type="ARBA" id="ARBA00022801"/>
    </source>
</evidence>
<dbReference type="InterPro" id="IPR013780">
    <property type="entry name" value="Glyco_hydro_b"/>
</dbReference>
<dbReference type="CDD" id="cd11318">
    <property type="entry name" value="AmyAc_bac_fung_AmyA"/>
    <property type="match status" value="1"/>
</dbReference>
<dbReference type="GO" id="GO:0005975">
    <property type="term" value="P:carbohydrate metabolic process"/>
    <property type="evidence" value="ECO:0007669"/>
    <property type="project" value="InterPro"/>
</dbReference>
<evidence type="ECO:0000256" key="7">
    <source>
        <dbReference type="PIRSR" id="PIRSR001021-1"/>
    </source>
</evidence>
<evidence type="ECO:0000256" key="1">
    <source>
        <dbReference type="ARBA" id="ARBA00001913"/>
    </source>
</evidence>
<organism evidence="10 11">
    <name type="scientific">Paraflavitalea soli</name>
    <dbReference type="NCBI Taxonomy" id="2315862"/>
    <lineage>
        <taxon>Bacteria</taxon>
        <taxon>Pseudomonadati</taxon>
        <taxon>Bacteroidota</taxon>
        <taxon>Chitinophagia</taxon>
        <taxon>Chitinophagales</taxon>
        <taxon>Chitinophagaceae</taxon>
        <taxon>Paraflavitalea</taxon>
    </lineage>
</organism>
<dbReference type="RefSeq" id="WP_119054243.1">
    <property type="nucleotide sequence ID" value="NZ_CP032157.1"/>
</dbReference>
<dbReference type="PIRSF" id="PIRSF001021">
    <property type="entry name" value="Alph-amls_thrmst"/>
    <property type="match status" value="1"/>
</dbReference>
<dbReference type="NCBIfam" id="NF006969">
    <property type="entry name" value="PRK09441.1-2"/>
    <property type="match status" value="1"/>
</dbReference>
<evidence type="ECO:0000256" key="3">
    <source>
        <dbReference type="ARBA" id="ARBA00022723"/>
    </source>
</evidence>
<dbReference type="SUPFAM" id="SSF51445">
    <property type="entry name" value="(Trans)glycosidases"/>
    <property type="match status" value="1"/>
</dbReference>
<dbReference type="EMBL" id="CP032157">
    <property type="protein sequence ID" value="AXY78371.1"/>
    <property type="molecule type" value="Genomic_DNA"/>
</dbReference>
<comment type="similarity">
    <text evidence="2">Belongs to the glycosyl hydrolase 13 family.</text>
</comment>
<dbReference type="Pfam" id="PF00128">
    <property type="entry name" value="Alpha-amylase"/>
    <property type="match status" value="1"/>
</dbReference>
<feature type="binding site" evidence="8">
    <location>
        <position position="204"/>
    </location>
    <ligand>
        <name>Ca(2+)</name>
        <dbReference type="ChEBI" id="CHEBI:29108"/>
        <label>2</label>
    </ligand>
</feature>
<feature type="domain" description="Glycosyl hydrolase family 13 catalytic" evidence="9">
    <location>
        <begin position="4"/>
        <end position="399"/>
    </location>
</feature>
<feature type="binding site" evidence="8">
    <location>
        <position position="185"/>
    </location>
    <ligand>
        <name>Ca(2+)</name>
        <dbReference type="ChEBI" id="CHEBI:29108"/>
        <label>2</label>
    </ligand>
</feature>
<feature type="binding site" evidence="8">
    <location>
        <position position="104"/>
    </location>
    <ligand>
        <name>Ca(2+)</name>
        <dbReference type="ChEBI" id="CHEBI:29108"/>
        <label>1</label>
    </ligand>
</feature>
<evidence type="ECO:0000256" key="8">
    <source>
        <dbReference type="PIRSR" id="PIRSR001021-2"/>
    </source>
</evidence>
<gene>
    <name evidence="10" type="ORF">D3H65_32200</name>
</gene>
<keyword evidence="11" id="KW-1185">Reference proteome</keyword>
<feature type="active site" description="Nucleophile" evidence="7">
    <location>
        <position position="233"/>
    </location>
</feature>
<dbReference type="Gene3D" id="2.40.30.140">
    <property type="match status" value="1"/>
</dbReference>
<evidence type="ECO:0000313" key="11">
    <source>
        <dbReference type="Proteomes" id="UP000263900"/>
    </source>
</evidence>
<dbReference type="SMART" id="SM00642">
    <property type="entry name" value="Aamy"/>
    <property type="match status" value="1"/>
</dbReference>
<evidence type="ECO:0000256" key="6">
    <source>
        <dbReference type="ARBA" id="ARBA00023295"/>
    </source>
</evidence>
<comment type="cofactor">
    <cofactor evidence="1">
        <name>Ca(2+)</name>
        <dbReference type="ChEBI" id="CHEBI:29108"/>
    </cofactor>
</comment>
<keyword evidence="3 8" id="KW-0479">Metal-binding</keyword>
<dbReference type="InterPro" id="IPR013776">
    <property type="entry name" value="A-amylase_thermo"/>
</dbReference>
<dbReference type="Gene3D" id="2.60.40.1180">
    <property type="entry name" value="Golgi alpha-mannosidase II"/>
    <property type="match status" value="1"/>
</dbReference>
<evidence type="ECO:0000313" key="10">
    <source>
        <dbReference type="EMBL" id="AXY78371.1"/>
    </source>
</evidence>
<dbReference type="GO" id="GO:0005509">
    <property type="term" value="F:calcium ion binding"/>
    <property type="evidence" value="ECO:0007669"/>
    <property type="project" value="InterPro"/>
</dbReference>
<evidence type="ECO:0000259" key="9">
    <source>
        <dbReference type="SMART" id="SM00642"/>
    </source>
</evidence>
<dbReference type="InterPro" id="IPR006047">
    <property type="entry name" value="GH13_cat_dom"/>
</dbReference>
<sequence length="503" mass="58421">MNNPTMFQFFHWEYPDDGNLWNHCKEQAAWLAKLGITHVWLPPAYKSARGTWEPGYAVYDLFDLGEFDQQATVRTRHGTKQQYIDCINALHEHQLQAIADIVLNHKHGGDETEKMGAREVNTENRKEMADQVVEIEAHTKFTFPGRGGKYSNFIWDKESFTGVSEMIDNRERIFLIQHNMGDGWDQMLDDEMGNFDYLMGADIDFRNPFVREEVKKWGAWYIETTNIDGFRLDAVKHINYRFFQEWLHFLKDKFQKDFFCVAEYWSNKTEAIINYCNALGKQSLMYDVPLHFNFFDAAQIKNNYDLRSIFDNTVLKELPESSFTFVDNHDSQPGQSLESYVDFWFQPLAYALILLRVKGFPCVFFPHLYGAKYEVQKGEEKIPIEIVPVPALESMLLVRQLLSYGEEYDYFDHPNTVGWIRRGTDDREFSGCAVLLSNGSEGNKVMELGNRFAHKTFTDITGNRSEKLTADEHGKVEFLVNGASVSVWILEEAAALIQQHLNL</sequence>
<dbReference type="GO" id="GO:0004556">
    <property type="term" value="F:alpha-amylase activity"/>
    <property type="evidence" value="ECO:0007669"/>
    <property type="project" value="UniProtKB-EC"/>
</dbReference>
<dbReference type="Gene3D" id="3.20.20.80">
    <property type="entry name" value="Glycosidases"/>
    <property type="match status" value="1"/>
</dbReference>
<keyword evidence="8" id="KW-0106">Calcium</keyword>
<keyword evidence="6 10" id="KW-0326">Glycosidase</keyword>
<accession>A0A3B7N988</accession>
<proteinExistence type="inferred from homology"/>
<evidence type="ECO:0000256" key="2">
    <source>
        <dbReference type="ARBA" id="ARBA00008061"/>
    </source>
</evidence>
<dbReference type="InterPro" id="IPR017853">
    <property type="entry name" value="GH"/>
</dbReference>
<dbReference type="PANTHER" id="PTHR43447">
    <property type="entry name" value="ALPHA-AMYLASE"/>
    <property type="match status" value="1"/>
</dbReference>
<name>A0A3B7N988_9BACT</name>
<dbReference type="OrthoDB" id="9806009at2"/>
<feature type="binding site" evidence="8">
    <location>
        <position position="202"/>
    </location>
    <ligand>
        <name>Ca(2+)</name>
        <dbReference type="ChEBI" id="CHEBI:29108"/>
        <label>1</label>
    </ligand>
</feature>
<dbReference type="InterPro" id="IPR015237">
    <property type="entry name" value="Alpha-amylase_C_pro"/>
</dbReference>